<dbReference type="EMBL" id="AP023095">
    <property type="protein sequence ID" value="BCE54131.1"/>
    <property type="molecule type" value="Genomic_DNA"/>
</dbReference>
<sequence>MPSPRRRVVRPIGAGLVYHRNGEKRRAYFVPREAVSLLSMGREVDFDPDRNRMGGPALGEMSFTQEYFRRLARECELPARFFALLDGDASEYAPEEAEQECCRKHSASATAPTSPDRRG</sequence>
<evidence type="ECO:0000313" key="7">
    <source>
        <dbReference type="EMBL" id="BCE62855.1"/>
    </source>
</evidence>
<reference evidence="10" key="2">
    <citation type="submission" date="2020-05" db="EMBL/GenBank/DDBJ databases">
        <title>Complete genome sequence of Bradyrhizobium diazoefficiens XF10 isolated from soybean nodule.</title>
        <authorList>
            <person name="Noda R."/>
            <person name="Kakizaki K."/>
            <person name="Minamisawa K."/>
        </authorList>
    </citation>
    <scope>NUCLEOTIDE SEQUENCE</scope>
    <source>
        <strain evidence="10">XF10</strain>
    </source>
</reference>
<dbReference type="AlphaFoldDB" id="A0A809ZY24"/>
<dbReference type="EMBL" id="AP023091">
    <property type="protein sequence ID" value="BCE18996.1"/>
    <property type="molecule type" value="Genomic_DNA"/>
</dbReference>
<evidence type="ECO:0000313" key="8">
    <source>
        <dbReference type="EMBL" id="BCE71570.1"/>
    </source>
</evidence>
<evidence type="ECO:0000313" key="10">
    <source>
        <dbReference type="EMBL" id="BCE88788.1"/>
    </source>
</evidence>
<evidence type="ECO:0000313" key="6">
    <source>
        <dbReference type="EMBL" id="BCE54131.1"/>
    </source>
</evidence>
<evidence type="ECO:0000313" key="2">
    <source>
        <dbReference type="EMBL" id="BCE18996.1"/>
    </source>
</evidence>
<name>A0A809ZY24_9BRAD</name>
<reference evidence="8" key="8">
    <citation type="submission" date="2020-05" db="EMBL/GenBank/DDBJ databases">
        <title>Complete genome sequence of Bradyrhizobium diazoefficiens XF8 isolated from soybean nodule.</title>
        <authorList>
            <person name="Noda R."/>
            <person name="Kakizaki K."/>
            <person name="Minamisawa K."/>
        </authorList>
    </citation>
    <scope>NUCLEOTIDE SEQUENCE</scope>
    <source>
        <strain evidence="8">XF8</strain>
    </source>
</reference>
<organism evidence="6">
    <name type="scientific">Bradyrhizobium diazoefficiens</name>
    <dbReference type="NCBI Taxonomy" id="1355477"/>
    <lineage>
        <taxon>Bacteria</taxon>
        <taxon>Pseudomonadati</taxon>
        <taxon>Pseudomonadota</taxon>
        <taxon>Alphaproteobacteria</taxon>
        <taxon>Hyphomicrobiales</taxon>
        <taxon>Nitrobacteraceae</taxon>
        <taxon>Bradyrhizobium</taxon>
    </lineage>
</organism>
<dbReference type="EMBL" id="AP023099">
    <property type="protein sequence ID" value="BCE88788.1"/>
    <property type="molecule type" value="Genomic_DNA"/>
</dbReference>
<feature type="region of interest" description="Disordered" evidence="1">
    <location>
        <begin position="95"/>
        <end position="119"/>
    </location>
</feature>
<gene>
    <name evidence="10" type="ORF">XF10B_15860</name>
    <name evidence="2" type="ORF">XF1B_16770</name>
    <name evidence="3" type="ORF">XF2B_16600</name>
    <name evidence="4" type="ORF">XF3B_16600</name>
    <name evidence="5" type="ORF">XF4B_15980</name>
    <name evidence="6" type="ORF">XF5B_16430</name>
    <name evidence="7" type="ORF">XF6B_16540</name>
    <name evidence="8" type="ORF">XF8B_16810</name>
    <name evidence="9" type="ORF">XF9B_16520</name>
</gene>
<dbReference type="EMBL" id="AP023092">
    <property type="protein sequence ID" value="BCE27891.1"/>
    <property type="molecule type" value="Genomic_DNA"/>
</dbReference>
<reference evidence="2" key="1">
    <citation type="submission" date="2020-05" db="EMBL/GenBank/DDBJ databases">
        <title>Complete genome sequence of Bradyrhizobium diazoefficiens XF1 isolated from soybean nodule.</title>
        <authorList>
            <person name="Noda R."/>
            <person name="Kakizaki K."/>
            <person name="Minamisawa K."/>
        </authorList>
    </citation>
    <scope>NUCLEOTIDE SEQUENCE</scope>
    <source>
        <strain evidence="2">XF1</strain>
    </source>
</reference>
<reference evidence="6" key="6">
    <citation type="submission" date="2020-05" db="EMBL/GenBank/DDBJ databases">
        <title>Complete genome sequence of Bradyrhizobium diazoefficiens XF5 isolated from soybean nodule.</title>
        <authorList>
            <person name="Noda R."/>
            <person name="Kakizaki K."/>
            <person name="Minamisawa K."/>
        </authorList>
    </citation>
    <scope>NUCLEOTIDE SEQUENCE</scope>
    <source>
        <strain evidence="6">XF5</strain>
    </source>
</reference>
<evidence type="ECO:0000313" key="9">
    <source>
        <dbReference type="EMBL" id="BCE80231.1"/>
    </source>
</evidence>
<dbReference type="EMBL" id="AP023094">
    <property type="protein sequence ID" value="BCE45249.1"/>
    <property type="molecule type" value="Genomic_DNA"/>
</dbReference>
<evidence type="ECO:0000313" key="5">
    <source>
        <dbReference type="EMBL" id="BCE45249.1"/>
    </source>
</evidence>
<reference evidence="3" key="3">
    <citation type="submission" date="2020-05" db="EMBL/GenBank/DDBJ databases">
        <title>Complete genome sequence of Bradyrhizobium diazoefficiens XF2 isolated from soybean nodule.</title>
        <authorList>
            <person name="Noda R."/>
            <person name="Kakizaki K."/>
            <person name="Minamisawa K."/>
        </authorList>
    </citation>
    <scope>NUCLEOTIDE SEQUENCE</scope>
    <source>
        <strain evidence="3">XF2</strain>
    </source>
</reference>
<accession>A0A809ZY24</accession>
<reference evidence="5" key="5">
    <citation type="submission" date="2020-05" db="EMBL/GenBank/DDBJ databases">
        <title>Complete genome sequence of Bradyrhizobium diazoefficiens XF4 isolated from soybean nodule.</title>
        <authorList>
            <person name="Noda R."/>
            <person name="Kakizaki K."/>
            <person name="Minamisawa K."/>
        </authorList>
    </citation>
    <scope>NUCLEOTIDE SEQUENCE</scope>
    <source>
        <strain evidence="5">XF4</strain>
    </source>
</reference>
<protein>
    <submittedName>
        <fullName evidence="6">Uncharacterized protein</fullName>
    </submittedName>
</protein>
<reference evidence="4" key="4">
    <citation type="submission" date="2020-05" db="EMBL/GenBank/DDBJ databases">
        <title>Complete genome sequence of Bradyrhizobium diazoefficiens XF3 isolated from soybean nodule.</title>
        <authorList>
            <person name="Noda R."/>
            <person name="Kakizaki K."/>
            <person name="Minamisawa K."/>
        </authorList>
    </citation>
    <scope>NUCLEOTIDE SEQUENCE</scope>
    <source>
        <strain evidence="4">XF3</strain>
    </source>
</reference>
<evidence type="ECO:0000313" key="3">
    <source>
        <dbReference type="EMBL" id="BCE27891.1"/>
    </source>
</evidence>
<reference evidence="9" key="9">
    <citation type="submission" date="2020-05" db="EMBL/GenBank/DDBJ databases">
        <title>Complete genome sequence of Bradyrhizobium diazoefficiens XF9 isolated from soybean nodule.</title>
        <authorList>
            <person name="Noda R."/>
            <person name="Kakizaki K."/>
            <person name="Minamisawa K."/>
        </authorList>
    </citation>
    <scope>NUCLEOTIDE SEQUENCE</scope>
    <source>
        <strain evidence="9">XF9</strain>
    </source>
</reference>
<dbReference type="EMBL" id="AP023096">
    <property type="protein sequence ID" value="BCE62855.1"/>
    <property type="molecule type" value="Genomic_DNA"/>
</dbReference>
<proteinExistence type="predicted"/>
<dbReference type="EMBL" id="AP023098">
    <property type="protein sequence ID" value="BCE80231.1"/>
    <property type="molecule type" value="Genomic_DNA"/>
</dbReference>
<reference evidence="7" key="7">
    <citation type="submission" date="2020-05" db="EMBL/GenBank/DDBJ databases">
        <title>Complete genome sequence of Bradyrhizobium diazoefficiens XF6 isolated from soybean nodule.</title>
        <authorList>
            <person name="Noda R."/>
            <person name="Kakizaki K."/>
            <person name="Minamisawa K."/>
        </authorList>
    </citation>
    <scope>NUCLEOTIDE SEQUENCE</scope>
    <source>
        <strain evidence="7">XF6</strain>
    </source>
</reference>
<evidence type="ECO:0000256" key="1">
    <source>
        <dbReference type="SAM" id="MobiDB-lite"/>
    </source>
</evidence>
<evidence type="ECO:0000313" key="4">
    <source>
        <dbReference type="EMBL" id="BCE36629.1"/>
    </source>
</evidence>
<dbReference type="EMBL" id="AP023093">
    <property type="protein sequence ID" value="BCE36629.1"/>
    <property type="molecule type" value="Genomic_DNA"/>
</dbReference>
<dbReference type="EMBL" id="AP023097">
    <property type="protein sequence ID" value="BCE71570.1"/>
    <property type="molecule type" value="Genomic_DNA"/>
</dbReference>